<dbReference type="AlphaFoldDB" id="A0A7V5P1G6"/>
<name>A0A7V5P1G6_9BACT</name>
<reference evidence="2" key="1">
    <citation type="journal article" date="2020" name="mSystems">
        <title>Genome- and Community-Level Interaction Insights into Carbon Utilization and Element Cycling Functions of Hydrothermarchaeota in Hydrothermal Sediment.</title>
        <authorList>
            <person name="Zhou Z."/>
            <person name="Liu Y."/>
            <person name="Xu W."/>
            <person name="Pan J."/>
            <person name="Luo Z.H."/>
            <person name="Li M."/>
        </authorList>
    </citation>
    <scope>NUCLEOTIDE SEQUENCE [LARGE SCALE GENOMIC DNA]</scope>
    <source>
        <strain evidence="2">HyVt-533</strain>
    </source>
</reference>
<proteinExistence type="predicted"/>
<protein>
    <submittedName>
        <fullName evidence="2">Zinc ribbon domain-containing protein</fullName>
    </submittedName>
</protein>
<evidence type="ECO:0000313" key="2">
    <source>
        <dbReference type="EMBL" id="HHI98045.1"/>
    </source>
</evidence>
<dbReference type="NCBIfam" id="TIGR02605">
    <property type="entry name" value="CxxC_CxxC_SSSS"/>
    <property type="match status" value="1"/>
</dbReference>
<evidence type="ECO:0000259" key="1">
    <source>
        <dbReference type="SMART" id="SM00834"/>
    </source>
</evidence>
<gene>
    <name evidence="2" type="ORF">ENJ96_09380</name>
</gene>
<comment type="caution">
    <text evidence="2">The sequence shown here is derived from an EMBL/GenBank/DDBJ whole genome shotgun (WGS) entry which is preliminary data.</text>
</comment>
<dbReference type="Gene3D" id="2.20.28.30">
    <property type="entry name" value="RNA polymerase ii, chain L"/>
    <property type="match status" value="1"/>
</dbReference>
<dbReference type="Proteomes" id="UP000886101">
    <property type="component" value="Unassembled WGS sequence"/>
</dbReference>
<accession>A0A7V5P1G6</accession>
<sequence>MPIYEFVCKDCRATFESLCFSQRDLEEVRCPRCGSKKVSKLLSTFSSRLGFGSPGFGGFGQSSCGGGSGFGFG</sequence>
<dbReference type="SMART" id="SM00834">
    <property type="entry name" value="CxxC_CXXC_SSSS"/>
    <property type="match status" value="1"/>
</dbReference>
<organism evidence="2">
    <name type="scientific">Thermodesulfatator atlanticus</name>
    <dbReference type="NCBI Taxonomy" id="501497"/>
    <lineage>
        <taxon>Bacteria</taxon>
        <taxon>Pseudomonadati</taxon>
        <taxon>Thermodesulfobacteriota</taxon>
        <taxon>Thermodesulfobacteria</taxon>
        <taxon>Thermodesulfobacteriales</taxon>
        <taxon>Thermodesulfatatoraceae</taxon>
        <taxon>Thermodesulfatator</taxon>
    </lineage>
</organism>
<dbReference type="InterPro" id="IPR013429">
    <property type="entry name" value="Regulatory_FmdB_Zinc_ribbon"/>
</dbReference>
<dbReference type="EMBL" id="DROK01000276">
    <property type="protein sequence ID" value="HHI98045.1"/>
    <property type="molecule type" value="Genomic_DNA"/>
</dbReference>
<dbReference type="Pfam" id="PF09723">
    <property type="entry name" value="Zn_ribbon_8"/>
    <property type="match status" value="1"/>
</dbReference>
<feature type="domain" description="Putative regulatory protein FmdB zinc ribbon" evidence="1">
    <location>
        <begin position="1"/>
        <end position="43"/>
    </location>
</feature>